<dbReference type="InterPro" id="IPR023753">
    <property type="entry name" value="FAD/NAD-binding_dom"/>
</dbReference>
<dbReference type="GO" id="GO:0019646">
    <property type="term" value="P:aerobic electron transport chain"/>
    <property type="evidence" value="ECO:0007669"/>
    <property type="project" value="TreeGrafter"/>
</dbReference>
<evidence type="ECO:0000256" key="3">
    <source>
        <dbReference type="ARBA" id="ARBA00022630"/>
    </source>
</evidence>
<keyword evidence="7" id="KW-0614">Plasmid</keyword>
<comment type="cofactor">
    <cofactor evidence="1">
        <name>FAD</name>
        <dbReference type="ChEBI" id="CHEBI:57692"/>
    </cofactor>
</comment>
<dbReference type="PANTHER" id="PTHR42913:SF3">
    <property type="entry name" value="64 KDA MITOCHONDRIAL NADH DEHYDROGENASE (EUROFUNG)"/>
    <property type="match status" value="1"/>
</dbReference>
<evidence type="ECO:0000256" key="4">
    <source>
        <dbReference type="ARBA" id="ARBA00022827"/>
    </source>
</evidence>
<dbReference type="PRINTS" id="PR00368">
    <property type="entry name" value="FADPNR"/>
</dbReference>
<dbReference type="SUPFAM" id="SSF51905">
    <property type="entry name" value="FAD/NAD(P)-binding domain"/>
    <property type="match status" value="2"/>
</dbReference>
<dbReference type="Pfam" id="PF07992">
    <property type="entry name" value="Pyr_redox_2"/>
    <property type="match status" value="1"/>
</dbReference>
<comment type="similarity">
    <text evidence="2">Belongs to the NADH dehydrogenase family.</text>
</comment>
<gene>
    <name evidence="7" type="ORF">FDZ14_28405</name>
</gene>
<name>A0A6M6E4D0_PRIMG</name>
<dbReference type="Gene3D" id="3.50.50.100">
    <property type="match status" value="1"/>
</dbReference>
<organism evidence="7 8">
    <name type="scientific">Priestia megaterium</name>
    <name type="common">Bacillus megaterium</name>
    <dbReference type="NCBI Taxonomy" id="1404"/>
    <lineage>
        <taxon>Bacteria</taxon>
        <taxon>Bacillati</taxon>
        <taxon>Bacillota</taxon>
        <taxon>Bacilli</taxon>
        <taxon>Bacillales</taxon>
        <taxon>Bacillaceae</taxon>
        <taxon>Priestia</taxon>
    </lineage>
</organism>
<accession>A0A6M6E4D0</accession>
<evidence type="ECO:0000259" key="6">
    <source>
        <dbReference type="Pfam" id="PF07992"/>
    </source>
</evidence>
<dbReference type="AlphaFoldDB" id="A0A6M6E4D0"/>
<evidence type="ECO:0000256" key="2">
    <source>
        <dbReference type="ARBA" id="ARBA00005272"/>
    </source>
</evidence>
<keyword evidence="5" id="KW-0560">Oxidoreductase</keyword>
<evidence type="ECO:0000313" key="7">
    <source>
        <dbReference type="EMBL" id="QJX80029.1"/>
    </source>
</evidence>
<proteinExistence type="inferred from homology"/>
<evidence type="ECO:0000256" key="5">
    <source>
        <dbReference type="ARBA" id="ARBA00023002"/>
    </source>
</evidence>
<dbReference type="Proteomes" id="UP000501076">
    <property type="component" value="Plasmid pFDU301A"/>
</dbReference>
<dbReference type="InterPro" id="IPR051169">
    <property type="entry name" value="NADH-Q_oxidoreductase"/>
</dbReference>
<dbReference type="RefSeq" id="WP_171778013.1">
    <property type="nucleotide sequence ID" value="NZ_CP045273.1"/>
</dbReference>
<keyword evidence="4" id="KW-0274">FAD</keyword>
<dbReference type="EMBL" id="CP045273">
    <property type="protein sequence ID" value="QJX80029.1"/>
    <property type="molecule type" value="Genomic_DNA"/>
</dbReference>
<protein>
    <submittedName>
        <fullName evidence="7">FAD-dependent oxidoreductase</fullName>
    </submittedName>
</protein>
<dbReference type="PANTHER" id="PTHR42913">
    <property type="entry name" value="APOPTOSIS-INDUCING FACTOR 1"/>
    <property type="match status" value="1"/>
</dbReference>
<sequence>MAIPKIVILGAGYGGILTAQTLQKRLKKNEAEVILVNKNDYHYLTTELHQPAAGTFPFEKTQIFLNEILDLTKIKFVQDEVIKIHTAKKEVELKNGSVNYDYLVVGLGAEPETFGIEGLKEHAFGKWNINDVLQLNLHIENKFKRFSESAKPEDLTFVVGGGGFTGVEFISELAYSAPQLCKKYGVEPSNVRLVLVEHHPSILPGFEEELVELATAYLEKKGVELQLGSGVTECTKDSVKLDNGTVIKTGTVVWAAGVRGSSVIEQSGFESGRGRVKVDDYLKAPGFDDVFVIGDCSVFFDKETERPYPPTAQISMQMGEKLAHNLVSIIRKKDRLKPFKPSIKGTVASIGREYAVGVVFGKKLKGFPAVTMKKVIDARYLFKIGGIKLTLRKGRF</sequence>
<reference evidence="7 8" key="1">
    <citation type="submission" date="2019-10" db="EMBL/GenBank/DDBJ databases">
        <title>Complete genome sequences for adaption low water activity.</title>
        <authorList>
            <person name="Zhao L."/>
            <person name="Zhong J."/>
        </authorList>
    </citation>
    <scope>NUCLEOTIDE SEQUENCE [LARGE SCALE GENOMIC DNA]</scope>
    <source>
        <strain evidence="7 8">FDU301</strain>
        <plasmid evidence="8">pfdu301a</plasmid>
    </source>
</reference>
<evidence type="ECO:0000256" key="1">
    <source>
        <dbReference type="ARBA" id="ARBA00001974"/>
    </source>
</evidence>
<feature type="domain" description="FAD/NAD(P)-binding" evidence="6">
    <location>
        <begin position="5"/>
        <end position="319"/>
    </location>
</feature>
<dbReference type="InterPro" id="IPR036188">
    <property type="entry name" value="FAD/NAD-bd_sf"/>
</dbReference>
<evidence type="ECO:0000313" key="8">
    <source>
        <dbReference type="Proteomes" id="UP000501076"/>
    </source>
</evidence>
<dbReference type="GO" id="GO:0003955">
    <property type="term" value="F:NAD(P)H dehydrogenase (quinone) activity"/>
    <property type="evidence" value="ECO:0007669"/>
    <property type="project" value="TreeGrafter"/>
</dbReference>
<geneLocation type="plasmid" evidence="8">
    <name>pfdu301a</name>
</geneLocation>
<keyword evidence="3" id="KW-0285">Flavoprotein</keyword>